<dbReference type="PANTHER" id="PTHR48480:SF2">
    <property type="entry name" value="PEPTIDASE D"/>
    <property type="match status" value="1"/>
</dbReference>
<accession>A0A6P8F7Q1</accession>
<dbReference type="PANTHER" id="PTHR48480">
    <property type="match status" value="1"/>
</dbReference>
<organism evidence="5 6">
    <name type="scientific">Clupea harengus</name>
    <name type="common">Atlantic herring</name>
    <dbReference type="NCBI Taxonomy" id="7950"/>
    <lineage>
        <taxon>Eukaryota</taxon>
        <taxon>Metazoa</taxon>
        <taxon>Chordata</taxon>
        <taxon>Craniata</taxon>
        <taxon>Vertebrata</taxon>
        <taxon>Euteleostomi</taxon>
        <taxon>Actinopterygii</taxon>
        <taxon>Neopterygii</taxon>
        <taxon>Teleostei</taxon>
        <taxon>Clupei</taxon>
        <taxon>Clupeiformes</taxon>
        <taxon>Clupeoidei</taxon>
        <taxon>Clupeidae</taxon>
        <taxon>Clupea</taxon>
    </lineage>
</organism>
<keyword evidence="5" id="KW-1185">Reference proteome</keyword>
<proteinExistence type="predicted"/>
<name>A0A6P8F7Q1_CLUHA</name>
<keyword evidence="4" id="KW-0482">Metalloprotease</keyword>
<dbReference type="RefSeq" id="XP_031424548.1">
    <property type="nucleotide sequence ID" value="XM_031568688.2"/>
</dbReference>
<keyword evidence="1" id="KW-0645">Protease</keyword>
<dbReference type="Gene3D" id="3.90.230.10">
    <property type="entry name" value="Creatinase/methionine aminopeptidase superfamily"/>
    <property type="match status" value="1"/>
</dbReference>
<dbReference type="InterPro" id="IPR052433">
    <property type="entry name" value="X-Pro_dipept-like"/>
</dbReference>
<sequence>MLSDRVDKIPNFFHDGHAGAPNDKTINGGDMCLFDMGGEYYCNSSDSCSAPALLQQDFLRGCAQILPSCHGCHKTR</sequence>
<dbReference type="Proteomes" id="UP000515152">
    <property type="component" value="Chromosome 6"/>
</dbReference>
<evidence type="ECO:0000313" key="6">
    <source>
        <dbReference type="RefSeq" id="XP_031424548.1"/>
    </source>
</evidence>
<evidence type="ECO:0000256" key="4">
    <source>
        <dbReference type="ARBA" id="ARBA00023049"/>
    </source>
</evidence>
<reference evidence="6" key="1">
    <citation type="submission" date="2025-08" db="UniProtKB">
        <authorList>
            <consortium name="RefSeq"/>
        </authorList>
    </citation>
    <scope>IDENTIFICATION</scope>
</reference>
<dbReference type="GeneID" id="116220706"/>
<dbReference type="OrthoDB" id="10261878at2759"/>
<keyword evidence="2" id="KW-0479">Metal-binding</keyword>
<dbReference type="GO" id="GO:0046872">
    <property type="term" value="F:metal ion binding"/>
    <property type="evidence" value="ECO:0007669"/>
    <property type="project" value="UniProtKB-KW"/>
</dbReference>
<evidence type="ECO:0000256" key="3">
    <source>
        <dbReference type="ARBA" id="ARBA00022801"/>
    </source>
</evidence>
<dbReference type="KEGG" id="char:116220706"/>
<dbReference type="GO" id="GO:0006508">
    <property type="term" value="P:proteolysis"/>
    <property type="evidence" value="ECO:0007669"/>
    <property type="project" value="UniProtKB-KW"/>
</dbReference>
<evidence type="ECO:0000256" key="1">
    <source>
        <dbReference type="ARBA" id="ARBA00022670"/>
    </source>
</evidence>
<evidence type="ECO:0000256" key="2">
    <source>
        <dbReference type="ARBA" id="ARBA00022723"/>
    </source>
</evidence>
<dbReference type="GO" id="GO:0008237">
    <property type="term" value="F:metallopeptidase activity"/>
    <property type="evidence" value="ECO:0007669"/>
    <property type="project" value="UniProtKB-KW"/>
</dbReference>
<dbReference type="InterPro" id="IPR036005">
    <property type="entry name" value="Creatinase/aminopeptidase-like"/>
</dbReference>
<evidence type="ECO:0000313" key="5">
    <source>
        <dbReference type="Proteomes" id="UP000515152"/>
    </source>
</evidence>
<keyword evidence="3" id="KW-0378">Hydrolase</keyword>
<dbReference type="AlphaFoldDB" id="A0A6P8F7Q1"/>
<protein>
    <submittedName>
        <fullName evidence="6">Xaa-Pro dipeptidase-like</fullName>
    </submittedName>
</protein>
<gene>
    <name evidence="6" type="primary">LOC116220706</name>
</gene>